<dbReference type="RefSeq" id="XP_029765802.1">
    <property type="nucleotide sequence ID" value="XM_029904477.1"/>
</dbReference>
<evidence type="ECO:0000313" key="4">
    <source>
        <dbReference type="Proteomes" id="UP000030706"/>
    </source>
</evidence>
<name>A0A074XVY5_AURPU</name>
<dbReference type="OrthoDB" id="5348404at2759"/>
<proteinExistence type="predicted"/>
<evidence type="ECO:0000259" key="2">
    <source>
        <dbReference type="Pfam" id="PF02037"/>
    </source>
</evidence>
<accession>A0A074XVY5</accession>
<keyword evidence="4" id="KW-1185">Reference proteome</keyword>
<dbReference type="InterPro" id="IPR036361">
    <property type="entry name" value="SAP_dom_sf"/>
</dbReference>
<feature type="region of interest" description="Disordered" evidence="1">
    <location>
        <begin position="35"/>
        <end position="262"/>
    </location>
</feature>
<feature type="region of interest" description="Disordered" evidence="1">
    <location>
        <begin position="545"/>
        <end position="569"/>
    </location>
</feature>
<dbReference type="SUPFAM" id="SSF68906">
    <property type="entry name" value="SAP domain"/>
    <property type="match status" value="1"/>
</dbReference>
<feature type="compositionally biased region" description="Low complexity" evidence="1">
    <location>
        <begin position="73"/>
        <end position="83"/>
    </location>
</feature>
<dbReference type="GeneID" id="40746783"/>
<dbReference type="Pfam" id="PF02037">
    <property type="entry name" value="SAP"/>
    <property type="match status" value="1"/>
</dbReference>
<gene>
    <name evidence="3" type="ORF">M438DRAFT_341345</name>
</gene>
<dbReference type="PANTHER" id="PTHR47031">
    <property type="entry name" value="SAP DNA-BINDING DOMAIN-CONTAINING PROTEIN"/>
    <property type="match status" value="1"/>
</dbReference>
<dbReference type="PANTHER" id="PTHR47031:SF3">
    <property type="entry name" value="SAP DOMAIN-CONTAINING PROTEIN"/>
    <property type="match status" value="1"/>
</dbReference>
<dbReference type="Proteomes" id="UP000030706">
    <property type="component" value="Unassembled WGS sequence"/>
</dbReference>
<feature type="region of interest" description="Disordered" evidence="1">
    <location>
        <begin position="406"/>
        <end position="454"/>
    </location>
</feature>
<dbReference type="STRING" id="1043002.A0A074XVY5"/>
<feature type="compositionally biased region" description="Polar residues" evidence="1">
    <location>
        <begin position="103"/>
        <end position="122"/>
    </location>
</feature>
<dbReference type="InterPro" id="IPR003034">
    <property type="entry name" value="SAP_dom"/>
</dbReference>
<reference evidence="3 4" key="1">
    <citation type="journal article" date="2014" name="BMC Genomics">
        <title>Genome sequencing of four Aureobasidium pullulans varieties: biotechnological potential, stress tolerance, and description of new species.</title>
        <authorList>
            <person name="Gostin Ar C."/>
            <person name="Ohm R.A."/>
            <person name="Kogej T."/>
            <person name="Sonjak S."/>
            <person name="Turk M."/>
            <person name="Zajc J."/>
            <person name="Zalar P."/>
            <person name="Grube M."/>
            <person name="Sun H."/>
            <person name="Han J."/>
            <person name="Sharma A."/>
            <person name="Chiniquy J."/>
            <person name="Ngan C.Y."/>
            <person name="Lipzen A."/>
            <person name="Barry K."/>
            <person name="Grigoriev I.V."/>
            <person name="Gunde-Cimerman N."/>
        </authorList>
    </citation>
    <scope>NUCLEOTIDE SEQUENCE [LARGE SCALE GENOMIC DNA]</scope>
    <source>
        <strain evidence="3 4">EXF-150</strain>
    </source>
</reference>
<feature type="domain" description="SAP" evidence="2">
    <location>
        <begin position="2"/>
        <end position="38"/>
    </location>
</feature>
<sequence>MDYTQLTVAKLKDELKERDIPSTGLKLKKDFVDRLEQDDSDKVKDQPTASPTVPEHVHMPETDAVVTTVSDHSASTTISATATNDQLPLPTEHQSDVSDPQDHTQSAEPTGSARESTPSVNAPSPADQVMDELPDAATPDPIKAEEPASADGKKRKRRSPSPIVSEHVVHKKLKQEADGPVVHLPSDQDSLPNHEPMADGPLEESHHTFQPISTSDDLTQPFIKDSDISRATRSPNERRFKNLINPAESDPVQSTTEPVDMSVSPAIHPATRALYIRDLVRPINPSGLRDHLEDIARPPDHPDGSASLVDECYVDALRTHAFILFTSISAASRARASTHARIWPPEPMRKQLWADFFPEERFQEFLDAERASGGSRPSQAKRWELAYNLVDDGVDVQLVEAGPAVHRASTHAGAPNAPPTGPRGSMSSGRRPSFAQTEQRRPSQPLVAPLPRRSSRVVEEASAPFLELDKLFNFTTTKPKLYWQPVSDNLADDRLDELDRETSRDWDPRADMKRNGDSLGRGLDQLKRYTFEDGDVLVDGGPEFGGGRAFARAGNRGRGRRNGDSYRRH</sequence>
<feature type="compositionally biased region" description="Polar residues" evidence="1">
    <location>
        <begin position="208"/>
        <end position="218"/>
    </location>
</feature>
<feature type="compositionally biased region" description="Basic and acidic residues" evidence="1">
    <location>
        <begin position="224"/>
        <end position="240"/>
    </location>
</feature>
<organism evidence="3 4">
    <name type="scientific">Aureobasidium pullulans EXF-150</name>
    <dbReference type="NCBI Taxonomy" id="1043002"/>
    <lineage>
        <taxon>Eukaryota</taxon>
        <taxon>Fungi</taxon>
        <taxon>Dikarya</taxon>
        <taxon>Ascomycota</taxon>
        <taxon>Pezizomycotina</taxon>
        <taxon>Dothideomycetes</taxon>
        <taxon>Dothideomycetidae</taxon>
        <taxon>Dothideales</taxon>
        <taxon>Saccotheciaceae</taxon>
        <taxon>Aureobasidium</taxon>
    </lineage>
</organism>
<evidence type="ECO:0000256" key="1">
    <source>
        <dbReference type="SAM" id="MobiDB-lite"/>
    </source>
</evidence>
<dbReference type="HOGENOM" id="CLU_016396_0_0_1"/>
<dbReference type="EMBL" id="KL584974">
    <property type="protein sequence ID" value="KEQ89615.1"/>
    <property type="molecule type" value="Genomic_DNA"/>
</dbReference>
<evidence type="ECO:0000313" key="3">
    <source>
        <dbReference type="EMBL" id="KEQ89615.1"/>
    </source>
</evidence>
<dbReference type="AlphaFoldDB" id="A0A074XVY5"/>
<feature type="compositionally biased region" description="Basic and acidic residues" evidence="1">
    <location>
        <begin position="93"/>
        <end position="102"/>
    </location>
</feature>
<feature type="compositionally biased region" description="Low complexity" evidence="1">
    <location>
        <begin position="422"/>
        <end position="433"/>
    </location>
</feature>
<protein>
    <recommendedName>
        <fullName evidence="2">SAP domain-containing protein</fullName>
    </recommendedName>
</protein>
<feature type="compositionally biased region" description="Basic and acidic residues" evidence="1">
    <location>
        <begin position="35"/>
        <end position="45"/>
    </location>
</feature>
<dbReference type="Gene3D" id="1.10.720.30">
    <property type="entry name" value="SAP domain"/>
    <property type="match status" value="1"/>
</dbReference>